<dbReference type="Gene3D" id="3.30.450.20">
    <property type="entry name" value="PAS domain"/>
    <property type="match status" value="1"/>
</dbReference>
<dbReference type="InterPro" id="IPR000160">
    <property type="entry name" value="GGDEF_dom"/>
</dbReference>
<dbReference type="SUPFAM" id="SSF55785">
    <property type="entry name" value="PYP-like sensor domain (PAS domain)"/>
    <property type="match status" value="1"/>
</dbReference>
<dbReference type="NCBIfam" id="TIGR00254">
    <property type="entry name" value="GGDEF"/>
    <property type="match status" value="1"/>
</dbReference>
<dbReference type="GO" id="GO:0006355">
    <property type="term" value="P:regulation of DNA-templated transcription"/>
    <property type="evidence" value="ECO:0007669"/>
    <property type="project" value="InterPro"/>
</dbReference>
<dbReference type="InterPro" id="IPR043128">
    <property type="entry name" value="Rev_trsase/Diguanyl_cyclase"/>
</dbReference>
<keyword evidence="2" id="KW-0597">Phosphoprotein</keyword>
<dbReference type="Pfam" id="PF00990">
    <property type="entry name" value="GGDEF"/>
    <property type="match status" value="1"/>
</dbReference>
<dbReference type="AlphaFoldDB" id="A0A4R8IVH0"/>
<dbReference type="PROSITE" id="PS50110">
    <property type="entry name" value="RESPONSE_REGULATORY"/>
    <property type="match status" value="1"/>
</dbReference>
<protein>
    <submittedName>
        <fullName evidence="6">PAS domain S-box-containing protein/diguanylate cyclase (GGDEF)-like protein</fullName>
    </submittedName>
</protein>
<dbReference type="SUPFAM" id="SSF55073">
    <property type="entry name" value="Nucleotide cyclase"/>
    <property type="match status" value="1"/>
</dbReference>
<proteinExistence type="predicted"/>
<dbReference type="GO" id="GO:0003824">
    <property type="term" value="F:catalytic activity"/>
    <property type="evidence" value="ECO:0007669"/>
    <property type="project" value="UniProtKB-ARBA"/>
</dbReference>
<evidence type="ECO:0000259" key="3">
    <source>
        <dbReference type="PROSITE" id="PS50110"/>
    </source>
</evidence>
<dbReference type="CDD" id="cd00156">
    <property type="entry name" value="REC"/>
    <property type="match status" value="1"/>
</dbReference>
<dbReference type="Gene3D" id="3.30.70.270">
    <property type="match status" value="1"/>
</dbReference>
<dbReference type="InterPro" id="IPR001789">
    <property type="entry name" value="Sig_transdc_resp-reg_receiver"/>
</dbReference>
<sequence>MVFREQEDRKILYFDKSVVTLDRKKTEFGNMTAIPTAVLLIEDDPADAGLIRAALGEHGGFQVVWVTQLDDALDRLEKMCFDVVLLDLTLPDSMGIKAFDRVLQAVPDALILVLSTADNEALARSAVQHGAHDYLAKEHADAYWLPRALRYVTERKATESRLREAEQTLYDEKERNRVMLDSIGDAVLATDIYSNITYLNPIAERLTGWSCSDALGQPLAKVFNIIDGITHESARNPAQYVIEEGRNTELGMNCILISRNGVETEIEDSAAPVRDRENRVTGAVIVFHDSSQSQEFTEKMAHLAQHDFLTGLPNRMYLTENLPQMIGHASRHHKQVALLFLDLDNFKDINDLHGHAIGDRLLQSVAVRLTKRVRASDIVSRLGGDEFVIMLTEIDKPQDAACVAEMLLTELTAPFNIENKELHIRLSIGISVYPDDGDNIETLLRFADAAMYKAKADGNNKYRFFYEPGIHGRIKHRNVAISHLNIPD</sequence>
<dbReference type="SUPFAM" id="SSF52172">
    <property type="entry name" value="CheY-like"/>
    <property type="match status" value="1"/>
</dbReference>
<comment type="caution">
    <text evidence="6">The sequence shown here is derived from an EMBL/GenBank/DDBJ whole genome shotgun (WGS) entry which is preliminary data.</text>
</comment>
<dbReference type="PANTHER" id="PTHR44757:SF4">
    <property type="entry name" value="DIGUANYLATE CYCLASE DGCE-RELATED"/>
    <property type="match status" value="1"/>
</dbReference>
<dbReference type="SMART" id="SM00091">
    <property type="entry name" value="PAS"/>
    <property type="match status" value="1"/>
</dbReference>
<dbReference type="Pfam" id="PF00072">
    <property type="entry name" value="Response_reg"/>
    <property type="match status" value="1"/>
</dbReference>
<dbReference type="EMBL" id="SOQX01000003">
    <property type="protein sequence ID" value="TDY01767.1"/>
    <property type="molecule type" value="Genomic_DNA"/>
</dbReference>
<dbReference type="InterPro" id="IPR000014">
    <property type="entry name" value="PAS"/>
</dbReference>
<dbReference type="RefSeq" id="WP_134083254.1">
    <property type="nucleotide sequence ID" value="NZ_SOQX01000003.1"/>
</dbReference>
<keyword evidence="7" id="KW-1185">Reference proteome</keyword>
<dbReference type="PANTHER" id="PTHR44757">
    <property type="entry name" value="DIGUANYLATE CYCLASE DGCP"/>
    <property type="match status" value="1"/>
</dbReference>
<dbReference type="InterPro" id="IPR011006">
    <property type="entry name" value="CheY-like_superfamily"/>
</dbReference>
<dbReference type="InterPro" id="IPR029787">
    <property type="entry name" value="Nucleotide_cyclase"/>
</dbReference>
<dbReference type="Gene3D" id="3.40.50.2300">
    <property type="match status" value="1"/>
</dbReference>
<dbReference type="PROSITE" id="PS50887">
    <property type="entry name" value="GGDEF"/>
    <property type="match status" value="1"/>
</dbReference>
<gene>
    <name evidence="6" type="ORF">EDC23_1658</name>
</gene>
<feature type="domain" description="Response regulatory" evidence="3">
    <location>
        <begin position="37"/>
        <end position="152"/>
    </location>
</feature>
<dbReference type="Proteomes" id="UP000294914">
    <property type="component" value="Unassembled WGS sequence"/>
</dbReference>
<evidence type="ECO:0000256" key="2">
    <source>
        <dbReference type="PROSITE-ProRule" id="PRU00169"/>
    </source>
</evidence>
<dbReference type="InterPro" id="IPR013767">
    <property type="entry name" value="PAS_fold"/>
</dbReference>
<dbReference type="OrthoDB" id="9812260at2"/>
<feature type="domain" description="GGDEF" evidence="5">
    <location>
        <begin position="334"/>
        <end position="467"/>
    </location>
</feature>
<dbReference type="NCBIfam" id="TIGR00229">
    <property type="entry name" value="sensory_box"/>
    <property type="match status" value="1"/>
</dbReference>
<comment type="cofactor">
    <cofactor evidence="1">
        <name>Mg(2+)</name>
        <dbReference type="ChEBI" id="CHEBI:18420"/>
    </cofactor>
</comment>
<dbReference type="GO" id="GO:0000160">
    <property type="term" value="P:phosphorelay signal transduction system"/>
    <property type="evidence" value="ECO:0007669"/>
    <property type="project" value="InterPro"/>
</dbReference>
<name>A0A4R8IVH0_9GAMM</name>
<dbReference type="FunFam" id="3.30.70.270:FF:000001">
    <property type="entry name" value="Diguanylate cyclase domain protein"/>
    <property type="match status" value="1"/>
</dbReference>
<evidence type="ECO:0000313" key="6">
    <source>
        <dbReference type="EMBL" id="TDY01767.1"/>
    </source>
</evidence>
<dbReference type="InterPro" id="IPR035965">
    <property type="entry name" value="PAS-like_dom_sf"/>
</dbReference>
<evidence type="ECO:0000313" key="7">
    <source>
        <dbReference type="Proteomes" id="UP000294914"/>
    </source>
</evidence>
<evidence type="ECO:0000259" key="4">
    <source>
        <dbReference type="PROSITE" id="PS50112"/>
    </source>
</evidence>
<dbReference type="SMART" id="SM00267">
    <property type="entry name" value="GGDEF"/>
    <property type="match status" value="1"/>
</dbReference>
<feature type="domain" description="PAS" evidence="4">
    <location>
        <begin position="172"/>
        <end position="245"/>
    </location>
</feature>
<feature type="modified residue" description="4-aspartylphosphate" evidence="2">
    <location>
        <position position="87"/>
    </location>
</feature>
<dbReference type="InterPro" id="IPR052155">
    <property type="entry name" value="Biofilm_reg_signaling"/>
</dbReference>
<evidence type="ECO:0000256" key="1">
    <source>
        <dbReference type="ARBA" id="ARBA00001946"/>
    </source>
</evidence>
<dbReference type="PROSITE" id="PS50112">
    <property type="entry name" value="PAS"/>
    <property type="match status" value="1"/>
</dbReference>
<dbReference type="SMART" id="SM00448">
    <property type="entry name" value="REC"/>
    <property type="match status" value="1"/>
</dbReference>
<dbReference type="Pfam" id="PF00989">
    <property type="entry name" value="PAS"/>
    <property type="match status" value="1"/>
</dbReference>
<reference evidence="6 7" key="1">
    <citation type="submission" date="2019-03" db="EMBL/GenBank/DDBJ databases">
        <title>Genomic Encyclopedia of Type Strains, Phase IV (KMG-IV): sequencing the most valuable type-strain genomes for metagenomic binning, comparative biology and taxonomic classification.</title>
        <authorList>
            <person name="Goeker M."/>
        </authorList>
    </citation>
    <scope>NUCLEOTIDE SEQUENCE [LARGE SCALE GENOMIC DNA]</scope>
    <source>
        <strain evidence="6 7">DSM 16326</strain>
    </source>
</reference>
<dbReference type="CDD" id="cd01949">
    <property type="entry name" value="GGDEF"/>
    <property type="match status" value="1"/>
</dbReference>
<evidence type="ECO:0000259" key="5">
    <source>
        <dbReference type="PROSITE" id="PS50887"/>
    </source>
</evidence>
<organism evidence="6 7">
    <name type="scientific">Thiohalophilus thiocyanatoxydans</name>
    <dbReference type="NCBI Taxonomy" id="381308"/>
    <lineage>
        <taxon>Bacteria</taxon>
        <taxon>Pseudomonadati</taxon>
        <taxon>Pseudomonadota</taxon>
        <taxon>Gammaproteobacteria</taxon>
        <taxon>Thiohalomonadales</taxon>
        <taxon>Thiohalophilaceae</taxon>
        <taxon>Thiohalophilus</taxon>
    </lineage>
</organism>
<dbReference type="CDD" id="cd00130">
    <property type="entry name" value="PAS"/>
    <property type="match status" value="1"/>
</dbReference>
<accession>A0A4R8IVH0</accession>